<reference evidence="2 3" key="2">
    <citation type="journal article" date="2019" name="G3 (Bethesda)">
        <title>Hybrid Assembly of the Genome of the Entomopathogenic Nematode Steinernema carpocapsae Identifies the X-Chromosome.</title>
        <authorList>
            <person name="Serra L."/>
            <person name="Macchietto M."/>
            <person name="Macias-Munoz A."/>
            <person name="McGill C.J."/>
            <person name="Rodriguez I.M."/>
            <person name="Rodriguez B."/>
            <person name="Murad R."/>
            <person name="Mortazavi A."/>
        </authorList>
    </citation>
    <scope>NUCLEOTIDE SEQUENCE [LARGE SCALE GENOMIC DNA]</scope>
    <source>
        <strain evidence="2 3">ALL</strain>
    </source>
</reference>
<name>A0A4U5LRF7_STECR</name>
<feature type="transmembrane region" description="Helical" evidence="1">
    <location>
        <begin position="181"/>
        <end position="203"/>
    </location>
</feature>
<keyword evidence="3" id="KW-1185">Reference proteome</keyword>
<dbReference type="OrthoDB" id="5907941at2759"/>
<sequence>MMHDTGLFSPNELTLIGYLLFFFSLISFLWYFYVVLGVCRLMKTHPSFVLIGSHCIADLWTMMQYVWLSFDIVLKNKLAASYPLATMFYNFGWYPGLFHFTVVAFNRTHIVLDPVKHDRFWTQRISILFATLSWTLGCLLSVTFSYILPAESSAYYIYVPVNFAKKTGESLQENMLLYTELSINAATLIPLLVAYVFSLAYSLQLTCRQHFGKAVDQITLFTKKPKTQKGNLKWNVQQRLWIICIFNLMPSAIHVFFLTFQPHTSTGILALFRSFFGLFATMIPSVLLPLFSTLVRKNLPFMPQKACVTTVAPFTMTESSSRLRAAQTTFGK</sequence>
<evidence type="ECO:0000256" key="1">
    <source>
        <dbReference type="SAM" id="Phobius"/>
    </source>
</evidence>
<protein>
    <recommendedName>
        <fullName evidence="4">G-protein coupled receptors family 1 profile domain-containing protein</fullName>
    </recommendedName>
</protein>
<keyword evidence="1" id="KW-0812">Transmembrane</keyword>
<evidence type="ECO:0000313" key="2">
    <source>
        <dbReference type="EMBL" id="TKR58572.1"/>
    </source>
</evidence>
<feature type="transmembrane region" description="Helical" evidence="1">
    <location>
        <begin position="87"/>
        <end position="106"/>
    </location>
</feature>
<feature type="transmembrane region" description="Helical" evidence="1">
    <location>
        <begin position="127"/>
        <end position="148"/>
    </location>
</feature>
<feature type="transmembrane region" description="Helical" evidence="1">
    <location>
        <begin position="240"/>
        <end position="260"/>
    </location>
</feature>
<feature type="transmembrane region" description="Helical" evidence="1">
    <location>
        <begin position="48"/>
        <end position="67"/>
    </location>
</feature>
<proteinExistence type="predicted"/>
<comment type="caution">
    <text evidence="2">The sequence shown here is derived from an EMBL/GenBank/DDBJ whole genome shotgun (WGS) entry which is preliminary data.</text>
</comment>
<evidence type="ECO:0008006" key="4">
    <source>
        <dbReference type="Google" id="ProtNLM"/>
    </source>
</evidence>
<dbReference type="Gene3D" id="1.20.1070.10">
    <property type="entry name" value="Rhodopsin 7-helix transmembrane proteins"/>
    <property type="match status" value="1"/>
</dbReference>
<feature type="transmembrane region" description="Helical" evidence="1">
    <location>
        <begin position="15"/>
        <end position="36"/>
    </location>
</feature>
<dbReference type="EMBL" id="AZBU02000013">
    <property type="protein sequence ID" value="TKR58572.1"/>
    <property type="molecule type" value="Genomic_DNA"/>
</dbReference>
<dbReference type="Proteomes" id="UP000298663">
    <property type="component" value="Unassembled WGS sequence"/>
</dbReference>
<organism evidence="2 3">
    <name type="scientific">Steinernema carpocapsae</name>
    <name type="common">Entomopathogenic nematode</name>
    <dbReference type="NCBI Taxonomy" id="34508"/>
    <lineage>
        <taxon>Eukaryota</taxon>
        <taxon>Metazoa</taxon>
        <taxon>Ecdysozoa</taxon>
        <taxon>Nematoda</taxon>
        <taxon>Chromadorea</taxon>
        <taxon>Rhabditida</taxon>
        <taxon>Tylenchina</taxon>
        <taxon>Panagrolaimomorpha</taxon>
        <taxon>Strongyloidoidea</taxon>
        <taxon>Steinernematidae</taxon>
        <taxon>Steinernema</taxon>
    </lineage>
</organism>
<dbReference type="AlphaFoldDB" id="A0A4U5LRF7"/>
<keyword evidence="1" id="KW-0472">Membrane</keyword>
<feature type="transmembrane region" description="Helical" evidence="1">
    <location>
        <begin position="272"/>
        <end position="295"/>
    </location>
</feature>
<evidence type="ECO:0000313" key="3">
    <source>
        <dbReference type="Proteomes" id="UP000298663"/>
    </source>
</evidence>
<accession>A0A4U5LRF7</accession>
<reference evidence="2 3" key="1">
    <citation type="journal article" date="2015" name="Genome Biol.">
        <title>Comparative genomics of Steinernema reveals deeply conserved gene regulatory networks.</title>
        <authorList>
            <person name="Dillman A.R."/>
            <person name="Macchietto M."/>
            <person name="Porter C.F."/>
            <person name="Rogers A."/>
            <person name="Williams B."/>
            <person name="Antoshechkin I."/>
            <person name="Lee M.M."/>
            <person name="Goodwin Z."/>
            <person name="Lu X."/>
            <person name="Lewis E.E."/>
            <person name="Goodrich-Blair H."/>
            <person name="Stock S.P."/>
            <person name="Adams B.J."/>
            <person name="Sternberg P.W."/>
            <person name="Mortazavi A."/>
        </authorList>
    </citation>
    <scope>NUCLEOTIDE SEQUENCE [LARGE SCALE GENOMIC DNA]</scope>
    <source>
        <strain evidence="2 3">ALL</strain>
    </source>
</reference>
<dbReference type="SUPFAM" id="SSF81321">
    <property type="entry name" value="Family A G protein-coupled receptor-like"/>
    <property type="match status" value="1"/>
</dbReference>
<keyword evidence="1" id="KW-1133">Transmembrane helix</keyword>
<gene>
    <name evidence="2" type="ORF">L596_030000</name>
</gene>